<dbReference type="Pfam" id="PF17305">
    <property type="entry name" value="DUF5354"/>
    <property type="match status" value="1"/>
</dbReference>
<evidence type="ECO:0000313" key="3">
    <source>
        <dbReference type="Proteomes" id="UP001328107"/>
    </source>
</evidence>
<dbReference type="AlphaFoldDB" id="A0AAN5DA47"/>
<feature type="signal peptide" evidence="1">
    <location>
        <begin position="1"/>
        <end position="30"/>
    </location>
</feature>
<feature type="chain" id="PRO_5043002831" evidence="1">
    <location>
        <begin position="31"/>
        <end position="136"/>
    </location>
</feature>
<name>A0AAN5DA47_9BILA</name>
<dbReference type="EMBL" id="BTRK01000006">
    <property type="protein sequence ID" value="GMR58417.1"/>
    <property type="molecule type" value="Genomic_DNA"/>
</dbReference>
<evidence type="ECO:0000256" key="1">
    <source>
        <dbReference type="SAM" id="SignalP"/>
    </source>
</evidence>
<sequence>AGPTGSDHRPKLHMKSLFIMLSLCVGSVSAISCLVSKKDGSVAASHKQYQFCVIVHSEEPGETRFFGVRTDEDDVQKYSYFFSSDSDIYAINRVCFSEGYQFNRLSNSFSNEKVVRCICQKSMCNNVSGISEFLHE</sequence>
<reference evidence="3" key="1">
    <citation type="submission" date="2022-10" db="EMBL/GenBank/DDBJ databases">
        <title>Genome assembly of Pristionchus species.</title>
        <authorList>
            <person name="Yoshida K."/>
            <person name="Sommer R.J."/>
        </authorList>
    </citation>
    <scope>NUCLEOTIDE SEQUENCE [LARGE SCALE GENOMIC DNA]</scope>
    <source>
        <strain evidence="3">RS5460</strain>
    </source>
</reference>
<dbReference type="Proteomes" id="UP001328107">
    <property type="component" value="Unassembled WGS sequence"/>
</dbReference>
<feature type="non-terminal residue" evidence="2">
    <location>
        <position position="1"/>
    </location>
</feature>
<accession>A0AAN5DA47</accession>
<comment type="caution">
    <text evidence="2">The sequence shown here is derived from an EMBL/GenBank/DDBJ whole genome shotgun (WGS) entry which is preliminary data.</text>
</comment>
<proteinExistence type="predicted"/>
<keyword evidence="1" id="KW-0732">Signal</keyword>
<organism evidence="2 3">
    <name type="scientific">Pristionchus mayeri</name>
    <dbReference type="NCBI Taxonomy" id="1317129"/>
    <lineage>
        <taxon>Eukaryota</taxon>
        <taxon>Metazoa</taxon>
        <taxon>Ecdysozoa</taxon>
        <taxon>Nematoda</taxon>
        <taxon>Chromadorea</taxon>
        <taxon>Rhabditida</taxon>
        <taxon>Rhabditina</taxon>
        <taxon>Diplogasteromorpha</taxon>
        <taxon>Diplogasteroidea</taxon>
        <taxon>Neodiplogasteridae</taxon>
        <taxon>Pristionchus</taxon>
    </lineage>
</organism>
<keyword evidence="3" id="KW-1185">Reference proteome</keyword>
<dbReference type="InterPro" id="IPR035291">
    <property type="entry name" value="DUF5354"/>
</dbReference>
<protein>
    <submittedName>
        <fullName evidence="2">Uncharacterized protein</fullName>
    </submittedName>
</protein>
<gene>
    <name evidence="2" type="ORF">PMAYCL1PPCAC_28612</name>
</gene>
<evidence type="ECO:0000313" key="2">
    <source>
        <dbReference type="EMBL" id="GMR58417.1"/>
    </source>
</evidence>